<accession>A0A2P2N333</accession>
<proteinExistence type="predicted"/>
<organism evidence="1">
    <name type="scientific">Rhizophora mucronata</name>
    <name type="common">Asiatic mangrove</name>
    <dbReference type="NCBI Taxonomy" id="61149"/>
    <lineage>
        <taxon>Eukaryota</taxon>
        <taxon>Viridiplantae</taxon>
        <taxon>Streptophyta</taxon>
        <taxon>Embryophyta</taxon>
        <taxon>Tracheophyta</taxon>
        <taxon>Spermatophyta</taxon>
        <taxon>Magnoliopsida</taxon>
        <taxon>eudicotyledons</taxon>
        <taxon>Gunneridae</taxon>
        <taxon>Pentapetalae</taxon>
        <taxon>rosids</taxon>
        <taxon>fabids</taxon>
        <taxon>Malpighiales</taxon>
        <taxon>Rhizophoraceae</taxon>
        <taxon>Rhizophora</taxon>
    </lineage>
</organism>
<dbReference type="EMBL" id="GGEC01056395">
    <property type="protein sequence ID" value="MBX36879.1"/>
    <property type="molecule type" value="Transcribed_RNA"/>
</dbReference>
<sequence length="46" mass="5204">MGLACSVGWPDLTAKCVHFLCSYKFLFSVMTNKWKSQPFIFSPVMG</sequence>
<name>A0A2P2N333_RHIMU</name>
<protein>
    <submittedName>
        <fullName evidence="1">Uncharacterized protein</fullName>
    </submittedName>
</protein>
<reference evidence="1" key="1">
    <citation type="submission" date="2018-02" db="EMBL/GenBank/DDBJ databases">
        <title>Rhizophora mucronata_Transcriptome.</title>
        <authorList>
            <person name="Meera S.P."/>
            <person name="Sreeshan A."/>
            <person name="Augustine A."/>
        </authorList>
    </citation>
    <scope>NUCLEOTIDE SEQUENCE</scope>
    <source>
        <tissue evidence="1">Leaf</tissue>
    </source>
</reference>
<dbReference type="AlphaFoldDB" id="A0A2P2N333"/>
<evidence type="ECO:0000313" key="1">
    <source>
        <dbReference type="EMBL" id="MBX36879.1"/>
    </source>
</evidence>